<evidence type="ECO:0000259" key="1">
    <source>
        <dbReference type="Pfam" id="PF08241"/>
    </source>
</evidence>
<protein>
    <submittedName>
        <fullName evidence="2">Class I SAM-dependent methyltransferase</fullName>
        <ecNumber evidence="2">2.1.1.-</ecNumber>
    </submittedName>
</protein>
<dbReference type="Gene3D" id="3.40.50.150">
    <property type="entry name" value="Vaccinia Virus protein VP39"/>
    <property type="match status" value="1"/>
</dbReference>
<evidence type="ECO:0000313" key="2">
    <source>
        <dbReference type="EMBL" id="MFC0684867.1"/>
    </source>
</evidence>
<dbReference type="CDD" id="cd02440">
    <property type="entry name" value="AdoMet_MTases"/>
    <property type="match status" value="1"/>
</dbReference>
<dbReference type="GO" id="GO:0008168">
    <property type="term" value="F:methyltransferase activity"/>
    <property type="evidence" value="ECO:0007669"/>
    <property type="project" value="UniProtKB-KW"/>
</dbReference>
<keyword evidence="2" id="KW-0489">Methyltransferase</keyword>
<dbReference type="RefSeq" id="WP_267224829.1">
    <property type="nucleotide sequence ID" value="NZ_JAPCWC010000046.1"/>
</dbReference>
<reference evidence="2 3" key="1">
    <citation type="submission" date="2024-09" db="EMBL/GenBank/DDBJ databases">
        <authorList>
            <person name="Sun Q."/>
            <person name="Mori K."/>
        </authorList>
    </citation>
    <scope>NUCLEOTIDE SEQUENCE [LARGE SCALE GENOMIC DNA]</scope>
    <source>
        <strain evidence="2 3">CICC 11035S</strain>
    </source>
</reference>
<proteinExistence type="predicted"/>
<name>A0ABV6S806_9SPHN</name>
<keyword evidence="2" id="KW-0808">Transferase</keyword>
<dbReference type="GO" id="GO:0032259">
    <property type="term" value="P:methylation"/>
    <property type="evidence" value="ECO:0007669"/>
    <property type="project" value="UniProtKB-KW"/>
</dbReference>
<keyword evidence="3" id="KW-1185">Reference proteome</keyword>
<feature type="domain" description="Methyltransferase type 11" evidence="1">
    <location>
        <begin position="50"/>
        <end position="142"/>
    </location>
</feature>
<dbReference type="EMBL" id="JBHLTM010000033">
    <property type="protein sequence ID" value="MFC0684867.1"/>
    <property type="molecule type" value="Genomic_DNA"/>
</dbReference>
<sequence>MSLARALAGQLAHPRGRYGRWLGRAMDIANRRPMQRAVDLLAPAAGETILDAGCGTGAAMAHMLGRADCRLIGADLSPTMIAAARRRLGARARYLTASLADLPLPSASLDGVLALNVLYFDDDGQGMLRAMHRLLRGGGRMVAYVTARHTMEGWAFAREGLHRLYDAGSLRTAFLSAGFADGLLEIEEVAIGPGIDGLLARAGKPSAAA</sequence>
<accession>A0ABV6S806</accession>
<dbReference type="Proteomes" id="UP001589858">
    <property type="component" value="Unassembled WGS sequence"/>
</dbReference>
<evidence type="ECO:0000313" key="3">
    <source>
        <dbReference type="Proteomes" id="UP001589858"/>
    </source>
</evidence>
<gene>
    <name evidence="2" type="ORF">ACFFF8_09700</name>
</gene>
<dbReference type="EC" id="2.1.1.-" evidence="2"/>
<comment type="caution">
    <text evidence="2">The sequence shown here is derived from an EMBL/GenBank/DDBJ whole genome shotgun (WGS) entry which is preliminary data.</text>
</comment>
<dbReference type="InterPro" id="IPR029063">
    <property type="entry name" value="SAM-dependent_MTases_sf"/>
</dbReference>
<dbReference type="PANTHER" id="PTHR43861">
    <property type="entry name" value="TRANS-ACONITATE 2-METHYLTRANSFERASE-RELATED"/>
    <property type="match status" value="1"/>
</dbReference>
<dbReference type="SUPFAM" id="SSF53335">
    <property type="entry name" value="S-adenosyl-L-methionine-dependent methyltransferases"/>
    <property type="match status" value="1"/>
</dbReference>
<dbReference type="Pfam" id="PF08241">
    <property type="entry name" value="Methyltransf_11"/>
    <property type="match status" value="1"/>
</dbReference>
<organism evidence="2 3">
    <name type="scientific">Novosphingobium clariflavum</name>
    <dbReference type="NCBI Taxonomy" id="2029884"/>
    <lineage>
        <taxon>Bacteria</taxon>
        <taxon>Pseudomonadati</taxon>
        <taxon>Pseudomonadota</taxon>
        <taxon>Alphaproteobacteria</taxon>
        <taxon>Sphingomonadales</taxon>
        <taxon>Sphingomonadaceae</taxon>
        <taxon>Novosphingobium</taxon>
    </lineage>
</organism>
<dbReference type="PANTHER" id="PTHR43861:SF1">
    <property type="entry name" value="TRANS-ACONITATE 2-METHYLTRANSFERASE"/>
    <property type="match status" value="1"/>
</dbReference>
<dbReference type="InterPro" id="IPR013216">
    <property type="entry name" value="Methyltransf_11"/>
</dbReference>